<proteinExistence type="inferred from homology"/>
<dbReference type="EMBL" id="CP001928">
    <property type="protein sequence ID" value="ADI37832.1"/>
    <property type="molecule type" value="Genomic_DNA"/>
</dbReference>
<keyword evidence="2" id="KW-0378">Hydrolase</keyword>
<organism evidence="3 4">
    <name type="scientific">Waddlia chondrophila (strain ATCC VR-1470 / WSU 86-1044)</name>
    <dbReference type="NCBI Taxonomy" id="716544"/>
    <lineage>
        <taxon>Bacteria</taxon>
        <taxon>Pseudomonadati</taxon>
        <taxon>Chlamydiota</taxon>
        <taxon>Chlamydiia</taxon>
        <taxon>Parachlamydiales</taxon>
        <taxon>Waddliaceae</taxon>
        <taxon>Waddlia</taxon>
    </lineage>
</organism>
<reference evidence="3 4" key="1">
    <citation type="journal article" date="2010" name="PLoS ONE">
        <title>The Waddlia genome: a window into chlamydial biology.</title>
        <authorList>
            <person name="Bertelli C."/>
            <person name="Collyn F."/>
            <person name="Croxatto A."/>
            <person name="Ruckert C."/>
            <person name="Polkinghorne A."/>
            <person name="Kebbi-Beghdadi C."/>
            <person name="Goesmann A."/>
            <person name="Vaughan L."/>
            <person name="Greub G."/>
        </authorList>
    </citation>
    <scope>NUCLEOTIDE SEQUENCE [LARGE SCALE GENOMIC DNA]</scope>
    <source>
        <strain evidence="4">ATCC VR-1470 / WSU 86-1044</strain>
    </source>
</reference>
<dbReference type="CDD" id="cd00586">
    <property type="entry name" value="4HBT"/>
    <property type="match status" value="1"/>
</dbReference>
<dbReference type="InterPro" id="IPR029069">
    <property type="entry name" value="HotDog_dom_sf"/>
</dbReference>
<evidence type="ECO:0000313" key="3">
    <source>
        <dbReference type="EMBL" id="ADI37832.1"/>
    </source>
</evidence>
<protein>
    <submittedName>
        <fullName evidence="3">Thioesterase</fullName>
    </submittedName>
</protein>
<dbReference type="RefSeq" id="WP_013181560.1">
    <property type="nucleotide sequence ID" value="NC_014225.1"/>
</dbReference>
<dbReference type="OrthoDB" id="21822at2"/>
<dbReference type="Gene3D" id="3.10.129.10">
    <property type="entry name" value="Hotdog Thioesterase"/>
    <property type="match status" value="1"/>
</dbReference>
<name>D6YUM1_WADCW</name>
<accession>D6YUM1</accession>
<dbReference type="InterPro" id="IPR050563">
    <property type="entry name" value="4-hydroxybenzoyl-CoA_TE"/>
</dbReference>
<comment type="similarity">
    <text evidence="1">Belongs to the 4-hydroxybenzoyl-CoA thioesterase family.</text>
</comment>
<dbReference type="PANTHER" id="PTHR31793">
    <property type="entry name" value="4-HYDROXYBENZOYL-COA THIOESTERASE FAMILY MEMBER"/>
    <property type="match status" value="1"/>
</dbReference>
<sequence length="137" mass="16354">MFVGKNQVRMHDMDMAGLLYFPRQFRFVHDTLEDFMSQEGMPFETLFYEKDFMFVIVHCESDYFHSMRLGDDLEVHMVCKEIGRTSFTLSYQIYREDGLEVGRAKTVHVTIDKKNRKKIPIPKLLKDVLMKHYSRDS</sequence>
<dbReference type="STRING" id="716544.wcw_0460"/>
<dbReference type="PANTHER" id="PTHR31793:SF27">
    <property type="entry name" value="NOVEL THIOESTERASE SUPERFAMILY DOMAIN AND SAPOSIN A-TYPE DOMAIN CONTAINING PROTEIN (0610012H03RIK)"/>
    <property type="match status" value="1"/>
</dbReference>
<dbReference type="eggNOG" id="COG0824">
    <property type="taxonomic scope" value="Bacteria"/>
</dbReference>
<gene>
    <name evidence="3" type="ordered locus">wcw_0460</name>
</gene>
<evidence type="ECO:0000313" key="4">
    <source>
        <dbReference type="Proteomes" id="UP000001505"/>
    </source>
</evidence>
<dbReference type="Pfam" id="PF13279">
    <property type="entry name" value="4HBT_2"/>
    <property type="match status" value="1"/>
</dbReference>
<dbReference type="SUPFAM" id="SSF54637">
    <property type="entry name" value="Thioesterase/thiol ester dehydrase-isomerase"/>
    <property type="match status" value="1"/>
</dbReference>
<dbReference type="GO" id="GO:0047617">
    <property type="term" value="F:fatty acyl-CoA hydrolase activity"/>
    <property type="evidence" value="ECO:0007669"/>
    <property type="project" value="TreeGrafter"/>
</dbReference>
<dbReference type="AlphaFoldDB" id="D6YUM1"/>
<dbReference type="KEGG" id="wch:wcw_0460"/>
<evidence type="ECO:0000256" key="1">
    <source>
        <dbReference type="ARBA" id="ARBA00005953"/>
    </source>
</evidence>
<keyword evidence="4" id="KW-1185">Reference proteome</keyword>
<evidence type="ECO:0000256" key="2">
    <source>
        <dbReference type="ARBA" id="ARBA00022801"/>
    </source>
</evidence>
<dbReference type="Proteomes" id="UP000001505">
    <property type="component" value="Chromosome"/>
</dbReference>
<dbReference type="HOGENOM" id="CLU_101141_5_3_0"/>